<comment type="caution">
    <text evidence="3">The sequence shown here is derived from an EMBL/GenBank/DDBJ whole genome shotgun (WGS) entry which is preliminary data.</text>
</comment>
<dbReference type="PROSITE" id="PS51257">
    <property type="entry name" value="PROKAR_LIPOPROTEIN"/>
    <property type="match status" value="1"/>
</dbReference>
<name>A0ABS6KZI7_9GAMM</name>
<proteinExistence type="predicted"/>
<organism evidence="3 4">
    <name type="scientific">Rahnella perminowiae</name>
    <dbReference type="NCBI Taxonomy" id="2816244"/>
    <lineage>
        <taxon>Bacteria</taxon>
        <taxon>Pseudomonadati</taxon>
        <taxon>Pseudomonadota</taxon>
        <taxon>Gammaproteobacteria</taxon>
        <taxon>Enterobacterales</taxon>
        <taxon>Yersiniaceae</taxon>
        <taxon>Rahnella</taxon>
    </lineage>
</organism>
<accession>A0ABS6KZI7</accession>
<feature type="chain" id="PRO_5046818382" description="Tli3-like domain-containing protein" evidence="1">
    <location>
        <begin position="29"/>
        <end position="255"/>
    </location>
</feature>
<evidence type="ECO:0000313" key="4">
    <source>
        <dbReference type="Proteomes" id="UP000699865"/>
    </source>
</evidence>
<gene>
    <name evidence="3" type="ORF">J1786_09335</name>
</gene>
<feature type="signal peptide" evidence="1">
    <location>
        <begin position="1"/>
        <end position="28"/>
    </location>
</feature>
<evidence type="ECO:0000259" key="2">
    <source>
        <dbReference type="Pfam" id="PF24316"/>
    </source>
</evidence>
<evidence type="ECO:0000313" key="3">
    <source>
        <dbReference type="EMBL" id="MBU9835014.1"/>
    </source>
</evidence>
<dbReference type="Proteomes" id="UP000699865">
    <property type="component" value="Unassembled WGS sequence"/>
</dbReference>
<feature type="domain" description="Tli3-like" evidence="2">
    <location>
        <begin position="53"/>
        <end position="183"/>
    </location>
</feature>
<reference evidence="3 4" key="1">
    <citation type="submission" date="2021-03" db="EMBL/GenBank/DDBJ databases">
        <title>Five novel Rahnella species.</title>
        <authorList>
            <person name="Brady C."/>
            <person name="Asselin J."/>
            <person name="Beer S."/>
            <person name="Bruberg M.B."/>
            <person name="Crampton B."/>
            <person name="Venter S."/>
            <person name="Arnold D."/>
            <person name="Denman S."/>
        </authorList>
    </citation>
    <scope>NUCLEOTIDE SEQUENCE [LARGE SCALE GENOMIC DNA]</scope>
    <source>
        <strain evidence="3 4">L72c</strain>
    </source>
</reference>
<sequence>MKTLNKLACASATIFSCLLITACHIPTAADGFAMTTGGAGLTEQSGQVEYMIYNVPPQVVYRIDDHRFFTLENYKDCDHGGIVYYNDTKLGKKIYISGGSSSNDILTQNPTMKWQGEFIYSADENIIAYPFFVMYCASDHMDCSAELAYSIDGNKNKLRLGTTTGDDTSDKSIIITNNNIYVKKSHNSRYYSHILSLDSHPEGSGVIIEKNEMPAINKKSISRYFSCSNSIKPSSVTYSKKQSYSPLATGVVTND</sequence>
<keyword evidence="4" id="KW-1185">Reference proteome</keyword>
<evidence type="ECO:0000256" key="1">
    <source>
        <dbReference type="SAM" id="SignalP"/>
    </source>
</evidence>
<dbReference type="RefSeq" id="WP_217138202.1">
    <property type="nucleotide sequence ID" value="NZ_JAFMOU010000065.1"/>
</dbReference>
<protein>
    <recommendedName>
        <fullName evidence="2">Tli3-like domain-containing protein</fullName>
    </recommendedName>
</protein>
<dbReference type="InterPro" id="IPR057562">
    <property type="entry name" value="Tli3-like_dom"/>
</dbReference>
<dbReference type="Pfam" id="PF24316">
    <property type="entry name" value="Tli3"/>
    <property type="match status" value="1"/>
</dbReference>
<dbReference type="EMBL" id="JAFMOU010000065">
    <property type="protein sequence ID" value="MBU9835014.1"/>
    <property type="molecule type" value="Genomic_DNA"/>
</dbReference>
<keyword evidence="1" id="KW-0732">Signal</keyword>